<organism evidence="5 6">
    <name type="scientific">Biomphalaria glabrata</name>
    <name type="common">Bloodfluke planorb</name>
    <name type="synonym">Freshwater snail</name>
    <dbReference type="NCBI Taxonomy" id="6526"/>
    <lineage>
        <taxon>Eukaryota</taxon>
        <taxon>Metazoa</taxon>
        <taxon>Spiralia</taxon>
        <taxon>Lophotrochozoa</taxon>
        <taxon>Mollusca</taxon>
        <taxon>Gastropoda</taxon>
        <taxon>Heterobranchia</taxon>
        <taxon>Euthyneura</taxon>
        <taxon>Panpulmonata</taxon>
        <taxon>Hygrophila</taxon>
        <taxon>Lymnaeoidea</taxon>
        <taxon>Planorbidae</taxon>
        <taxon>Biomphalaria</taxon>
    </lineage>
</organism>
<evidence type="ECO:0000313" key="6">
    <source>
        <dbReference type="RefSeq" id="XP_055874936.1"/>
    </source>
</evidence>
<gene>
    <name evidence="6" type="primary">LOC106062251</name>
</gene>
<reference evidence="6" key="1">
    <citation type="submission" date="2025-08" db="UniProtKB">
        <authorList>
            <consortium name="RefSeq"/>
        </authorList>
    </citation>
    <scope>IDENTIFICATION</scope>
</reference>
<dbReference type="GO" id="GO:0005829">
    <property type="term" value="C:cytosol"/>
    <property type="evidence" value="ECO:0007669"/>
    <property type="project" value="TreeGrafter"/>
</dbReference>
<dbReference type="Proteomes" id="UP001165740">
    <property type="component" value="Chromosome 1"/>
</dbReference>
<comment type="similarity">
    <text evidence="2">Belongs to the perilipin family.</text>
</comment>
<feature type="region of interest" description="Disordered" evidence="4">
    <location>
        <begin position="407"/>
        <end position="478"/>
    </location>
</feature>
<dbReference type="RefSeq" id="XP_055874936.1">
    <property type="nucleotide sequence ID" value="XM_056018961.1"/>
</dbReference>
<dbReference type="InterPro" id="IPR004279">
    <property type="entry name" value="Perilipin"/>
</dbReference>
<accession>A0A9W2ZIX8</accession>
<dbReference type="Pfam" id="PF03036">
    <property type="entry name" value="Perilipin"/>
    <property type="match status" value="1"/>
</dbReference>
<dbReference type="Gene3D" id="1.20.120.340">
    <property type="entry name" value="Flagellar protein FliS"/>
    <property type="match status" value="1"/>
</dbReference>
<evidence type="ECO:0000256" key="3">
    <source>
        <dbReference type="ARBA" id="ARBA00022677"/>
    </source>
</evidence>
<dbReference type="GO" id="GO:0010890">
    <property type="term" value="P:positive regulation of triglyceride storage"/>
    <property type="evidence" value="ECO:0007669"/>
    <property type="project" value="TreeGrafter"/>
</dbReference>
<dbReference type="OMA" id="VMFRGIT"/>
<evidence type="ECO:0000313" key="5">
    <source>
        <dbReference type="Proteomes" id="UP001165740"/>
    </source>
</evidence>
<dbReference type="GO" id="GO:0005811">
    <property type="term" value="C:lipid droplet"/>
    <property type="evidence" value="ECO:0007669"/>
    <property type="project" value="UniProtKB-SubCell"/>
</dbReference>
<dbReference type="OrthoDB" id="376826at2759"/>
<protein>
    <submittedName>
        <fullName evidence="6">Perilipin-2-like</fullName>
    </submittedName>
</protein>
<evidence type="ECO:0000256" key="2">
    <source>
        <dbReference type="ARBA" id="ARBA00006311"/>
    </source>
</evidence>
<dbReference type="SUPFAM" id="SSF109775">
    <property type="entry name" value="Mannose-6-phosphate receptor binding protein 1 (Tip47), C-terminal domain"/>
    <property type="match status" value="1"/>
</dbReference>
<sequence length="478" mass="53619">MPSDETIFVKLGEIPVINDGWTTAVNCYSKVKEFNNLTKLTLNAAESGIKKAVEITSPVVTNYKAQIDSVNTYACARLEDIEAKYPVIKQPTNELKDACLDYVQPVVGKVKPVVTYAQGVVNSGKKKVNDIKTCGSNLVTGARDLGVGTVTRAVTMTLQTPPGRFVTKTVDGALSCADDLMDRYIPEQSEPVAKDDDNNEIEGARPEQMTLMEPSPERVAVHFKTVSTKLRRRMFQKAMRDFQGAKLRTMEAVGKLHNTVDLIDYAKNNLNSAKDKVEDLWNKINETSEESQDKPETSGTFEQRIVSLGRLLATRVKNGISTLEKASAEVGQFIRHPISKTEEYKHFIYMFSTDISNFSVNKAKESLTYIQNRLAQMADNVESAEWLTVDIDMSDIDLQEDDLNMSRLSEDSSSDHESRKNRFETSVEQPEAGETTLKYNEESHPANESKYEDVNSGQESEEDDEKKEDVSDHREEHE</sequence>
<dbReference type="PANTHER" id="PTHR14024">
    <property type="entry name" value="PERILIPIN"/>
    <property type="match status" value="1"/>
</dbReference>
<feature type="compositionally biased region" description="Basic and acidic residues" evidence="4">
    <location>
        <begin position="467"/>
        <end position="478"/>
    </location>
</feature>
<dbReference type="PANTHER" id="PTHR14024:SF49">
    <property type="entry name" value="LIPID STORAGE DROPLETS SURFACE-BINDING PROTEIN 1"/>
    <property type="match status" value="1"/>
</dbReference>
<comment type="subcellular location">
    <subcellularLocation>
        <location evidence="1">Lipid droplet</location>
    </subcellularLocation>
</comment>
<evidence type="ECO:0000256" key="1">
    <source>
        <dbReference type="ARBA" id="ARBA00004502"/>
    </source>
</evidence>
<keyword evidence="5" id="KW-1185">Reference proteome</keyword>
<evidence type="ECO:0000256" key="4">
    <source>
        <dbReference type="SAM" id="MobiDB-lite"/>
    </source>
</evidence>
<feature type="compositionally biased region" description="Basic and acidic residues" evidence="4">
    <location>
        <begin position="439"/>
        <end position="453"/>
    </location>
</feature>
<name>A0A9W2ZIX8_BIOGL</name>
<feature type="compositionally biased region" description="Basic and acidic residues" evidence="4">
    <location>
        <begin position="408"/>
        <end position="425"/>
    </location>
</feature>
<dbReference type="AlphaFoldDB" id="A0A9W2ZIX8"/>
<dbReference type="GO" id="GO:0019915">
    <property type="term" value="P:lipid storage"/>
    <property type="evidence" value="ECO:0007669"/>
    <property type="project" value="TreeGrafter"/>
</dbReference>
<keyword evidence="3" id="KW-0551">Lipid droplet</keyword>
<proteinExistence type="inferred from homology"/>
<dbReference type="GeneID" id="106062251"/>